<feature type="region of interest" description="Disordered" evidence="1">
    <location>
        <begin position="20"/>
        <end position="104"/>
    </location>
</feature>
<feature type="region of interest" description="Disordered" evidence="1">
    <location>
        <begin position="369"/>
        <end position="389"/>
    </location>
</feature>
<feature type="compositionally biased region" description="Basic and acidic residues" evidence="1">
    <location>
        <begin position="597"/>
        <end position="610"/>
    </location>
</feature>
<feature type="compositionally biased region" description="Acidic residues" evidence="1">
    <location>
        <begin position="374"/>
        <end position="384"/>
    </location>
</feature>
<keyword evidence="3" id="KW-1185">Reference proteome</keyword>
<dbReference type="Proteomes" id="UP001358614">
    <property type="component" value="Chromosome 1"/>
</dbReference>
<dbReference type="PANTHER" id="PTHR48209:SF2">
    <property type="entry name" value="FI24008P1"/>
    <property type="match status" value="1"/>
</dbReference>
<organism evidence="2 3">
    <name type="scientific">Kwoniella europaea PYCC6329</name>
    <dbReference type="NCBI Taxonomy" id="1423913"/>
    <lineage>
        <taxon>Eukaryota</taxon>
        <taxon>Fungi</taxon>
        <taxon>Dikarya</taxon>
        <taxon>Basidiomycota</taxon>
        <taxon>Agaricomycotina</taxon>
        <taxon>Tremellomycetes</taxon>
        <taxon>Tremellales</taxon>
        <taxon>Cryptococcaceae</taxon>
        <taxon>Kwoniella</taxon>
    </lineage>
</organism>
<dbReference type="KEGG" id="ker:91102833"/>
<evidence type="ECO:0000313" key="3">
    <source>
        <dbReference type="Proteomes" id="UP001358614"/>
    </source>
</evidence>
<dbReference type="EMBL" id="CP144089">
    <property type="protein sequence ID" value="WWD05946.1"/>
    <property type="molecule type" value="Genomic_DNA"/>
</dbReference>
<feature type="compositionally biased region" description="Low complexity" evidence="1">
    <location>
        <begin position="62"/>
        <end position="73"/>
    </location>
</feature>
<dbReference type="GeneID" id="91102833"/>
<feature type="region of interest" description="Disordered" evidence="1">
    <location>
        <begin position="642"/>
        <end position="671"/>
    </location>
</feature>
<gene>
    <name evidence="2" type="ORF">V865_004031</name>
</gene>
<feature type="compositionally biased region" description="Acidic residues" evidence="1">
    <location>
        <begin position="611"/>
        <end position="620"/>
    </location>
</feature>
<evidence type="ECO:0008006" key="4">
    <source>
        <dbReference type="Google" id="ProtNLM"/>
    </source>
</evidence>
<feature type="region of interest" description="Disordered" evidence="1">
    <location>
        <begin position="526"/>
        <end position="626"/>
    </location>
</feature>
<feature type="compositionally biased region" description="Low complexity" evidence="1">
    <location>
        <begin position="35"/>
        <end position="48"/>
    </location>
</feature>
<dbReference type="Gene3D" id="3.90.530.10">
    <property type="entry name" value="XPA C-terminal domain"/>
    <property type="match status" value="1"/>
</dbReference>
<accession>A0AAX4KHF9</accession>
<protein>
    <recommendedName>
        <fullName evidence="4">F-box domain-containing protein</fullName>
    </recommendedName>
</protein>
<name>A0AAX4KHF9_9TREE</name>
<proteinExistence type="predicted"/>
<sequence>MTTMDDPISIPTLDSVLSQLPVDPSLLDGSPPCVPSASRSISRDSSPLSPTPGPSIGSGNRSTPPTSIAASSPKGTSKRKRNSTSTITEERENDDEEPRKKKGRKPLLAKRVEWSDIPDWTGRKGCPLLELPREILDLCFGLAVDVGLSMRDYISLAGVCRLFRHRMTDKVFKELYCAAEGNGRVTKPSATHSHRIFTSTSPPEWQYPKKERFAYPLNSDHYKPRGPRSHWTEAQYTIYKEEQYYWRSKHRLDKAAQEKRDQDYKRRIYGRVEDDEREQTSVQLGGMNRRIIGRVRGRENGEPPVWKDDNGKPDEEYYLEIKKKDDNSLTTKKEQKSSGIMPTKVPESFSKRLKKKIKDIRSKTIGGVWKTPVESDDDDHEEDYDVRQSTSKDASKVMWASEYRKKAVQAAHSKHIGKSEAMREFKITDAELLCLKHMLVPNSMNKKSPQQIFWYSAVEALAYRSHGGPIGHRLHVQRWHTMNEKNLSTRRNNKQKAMEAGTFTLRQRKHRLLPSEWHQAVKEELVASSATGSLGKEKGNESADEEEDEDEDHDDNENENENESADGGDNGVELAGASGSGSRNGGENDDLDMDGNNEDKDAKEDEREGEGAEEDEDEEGEKVIKENGRWCKAGCTCWKDPFPRCSSGSNASHGMGESRSDEDDDDDDDDD</sequence>
<dbReference type="PANTHER" id="PTHR48209">
    <property type="entry name" value="AGL056WP"/>
    <property type="match status" value="1"/>
</dbReference>
<dbReference type="RefSeq" id="XP_066083913.1">
    <property type="nucleotide sequence ID" value="XM_066227816.1"/>
</dbReference>
<dbReference type="AlphaFoldDB" id="A0AAX4KHF9"/>
<feature type="compositionally biased region" description="Acidic residues" evidence="1">
    <location>
        <begin position="660"/>
        <end position="671"/>
    </location>
</feature>
<dbReference type="InterPro" id="IPR037129">
    <property type="entry name" value="XPA_sf"/>
</dbReference>
<evidence type="ECO:0000313" key="2">
    <source>
        <dbReference type="EMBL" id="WWD05946.1"/>
    </source>
</evidence>
<dbReference type="CDD" id="cd21075">
    <property type="entry name" value="DBD_XPA-like"/>
    <property type="match status" value="1"/>
</dbReference>
<evidence type="ECO:0000256" key="1">
    <source>
        <dbReference type="SAM" id="MobiDB-lite"/>
    </source>
</evidence>
<feature type="compositionally biased region" description="Acidic residues" evidence="1">
    <location>
        <begin position="587"/>
        <end position="596"/>
    </location>
</feature>
<reference evidence="2 3" key="1">
    <citation type="submission" date="2024-01" db="EMBL/GenBank/DDBJ databases">
        <title>Comparative genomics of Cryptococcus and Kwoniella reveals pathogenesis evolution and contrasting modes of karyotype evolution via chromosome fusion or intercentromeric recombination.</title>
        <authorList>
            <person name="Coelho M.A."/>
            <person name="David-Palma M."/>
            <person name="Shea T."/>
            <person name="Bowers K."/>
            <person name="McGinley-Smith S."/>
            <person name="Mohammad A.W."/>
            <person name="Gnirke A."/>
            <person name="Yurkov A.M."/>
            <person name="Nowrousian M."/>
            <person name="Sun S."/>
            <person name="Cuomo C.A."/>
            <person name="Heitman J."/>
        </authorList>
    </citation>
    <scope>NUCLEOTIDE SEQUENCE [LARGE SCALE GENOMIC DNA]</scope>
    <source>
        <strain evidence="2 3">PYCC6329</strain>
    </source>
</reference>
<feature type="compositionally biased region" description="Acidic residues" evidence="1">
    <location>
        <begin position="542"/>
        <end position="566"/>
    </location>
</feature>